<name>A0AA36HYW4_9DINO</name>
<feature type="chain" id="PRO_5041271230" evidence="3">
    <location>
        <begin position="25"/>
        <end position="291"/>
    </location>
</feature>
<evidence type="ECO:0000256" key="3">
    <source>
        <dbReference type="SAM" id="SignalP"/>
    </source>
</evidence>
<keyword evidence="3" id="KW-0732">Signal</keyword>
<proteinExistence type="predicted"/>
<dbReference type="AlphaFoldDB" id="A0AA36HYW4"/>
<reference evidence="4" key="1">
    <citation type="submission" date="2023-08" db="EMBL/GenBank/DDBJ databases">
        <authorList>
            <person name="Chen Y."/>
            <person name="Shah S."/>
            <person name="Dougan E. K."/>
            <person name="Thang M."/>
            <person name="Chan C."/>
        </authorList>
    </citation>
    <scope>NUCLEOTIDE SEQUENCE</scope>
</reference>
<feature type="coiled-coil region" evidence="1">
    <location>
        <begin position="67"/>
        <end position="107"/>
    </location>
</feature>
<accession>A0AA36HYW4</accession>
<gene>
    <name evidence="4" type="ORF">EVOR1521_LOCUS6597</name>
</gene>
<protein>
    <submittedName>
        <fullName evidence="4">Uncharacterized protein</fullName>
    </submittedName>
</protein>
<comment type="caution">
    <text evidence="4">The sequence shown here is derived from an EMBL/GenBank/DDBJ whole genome shotgun (WGS) entry which is preliminary data.</text>
</comment>
<feature type="region of interest" description="Disordered" evidence="2">
    <location>
        <begin position="267"/>
        <end position="291"/>
    </location>
</feature>
<keyword evidence="5" id="KW-1185">Reference proteome</keyword>
<dbReference type="Proteomes" id="UP001178507">
    <property type="component" value="Unassembled WGS sequence"/>
</dbReference>
<evidence type="ECO:0000313" key="5">
    <source>
        <dbReference type="Proteomes" id="UP001178507"/>
    </source>
</evidence>
<keyword evidence="1" id="KW-0175">Coiled coil</keyword>
<feature type="signal peptide" evidence="3">
    <location>
        <begin position="1"/>
        <end position="24"/>
    </location>
</feature>
<sequence>MVAAMCRRHPAFALGAMLLPSFHGGLVPYGMVLAAAEPSYEDLEERYAKIKGMLSEEDVDPEMLSHIDDIQKQLEELKAGQANLSKAQQEMEMLQRTRKQNEQADSAWAASCFAMSTETLGGSLSKEDMQILERLAKNDLSREEAAQLSLLRMAMVCFGKKAEGGEVATAALDLLHKVTSSIRRGQRPPDLPRDWVEYSESPEAIEKMQQLSASVWAQLRAQAQAAVHNSDWKNKGPPLFFLTFALPIPMYQLCQWLLRKWRERRPAELEDKKEGEAKQKEEPKKEAKKEK</sequence>
<evidence type="ECO:0000313" key="4">
    <source>
        <dbReference type="EMBL" id="CAJ1377915.1"/>
    </source>
</evidence>
<dbReference type="EMBL" id="CAUJNA010000499">
    <property type="protein sequence ID" value="CAJ1377915.1"/>
    <property type="molecule type" value="Genomic_DNA"/>
</dbReference>
<evidence type="ECO:0000256" key="1">
    <source>
        <dbReference type="SAM" id="Coils"/>
    </source>
</evidence>
<organism evidence="4 5">
    <name type="scientific">Effrenium voratum</name>
    <dbReference type="NCBI Taxonomy" id="2562239"/>
    <lineage>
        <taxon>Eukaryota</taxon>
        <taxon>Sar</taxon>
        <taxon>Alveolata</taxon>
        <taxon>Dinophyceae</taxon>
        <taxon>Suessiales</taxon>
        <taxon>Symbiodiniaceae</taxon>
        <taxon>Effrenium</taxon>
    </lineage>
</organism>
<evidence type="ECO:0000256" key="2">
    <source>
        <dbReference type="SAM" id="MobiDB-lite"/>
    </source>
</evidence>